<protein>
    <recommendedName>
        <fullName evidence="6">N-acetyltransferase domain-containing protein</fullName>
    </recommendedName>
</protein>
<dbReference type="SUPFAM" id="SSF55729">
    <property type="entry name" value="Acyl-CoA N-acyltransferases (Nat)"/>
    <property type="match status" value="1"/>
</dbReference>
<keyword evidence="1" id="KW-0678">Repressor</keyword>
<evidence type="ECO:0000256" key="2">
    <source>
        <dbReference type="ARBA" id="ARBA00022649"/>
    </source>
</evidence>
<dbReference type="Gene3D" id="3.40.630.30">
    <property type="match status" value="1"/>
</dbReference>
<keyword evidence="3" id="KW-0808">Transferase</keyword>
<dbReference type="InterPro" id="IPR016181">
    <property type="entry name" value="Acyl_CoA_acyltransferase"/>
</dbReference>
<evidence type="ECO:0000313" key="7">
    <source>
        <dbReference type="EMBL" id="GGM93847.1"/>
    </source>
</evidence>
<dbReference type="Proteomes" id="UP000632339">
    <property type="component" value="Unassembled WGS sequence"/>
</dbReference>
<keyword evidence="2" id="KW-1277">Toxin-antitoxin system</keyword>
<evidence type="ECO:0000256" key="1">
    <source>
        <dbReference type="ARBA" id="ARBA00022491"/>
    </source>
</evidence>
<keyword evidence="8" id="KW-1185">Reference proteome</keyword>
<evidence type="ECO:0000259" key="6">
    <source>
        <dbReference type="PROSITE" id="PS51186"/>
    </source>
</evidence>
<keyword evidence="4" id="KW-0012">Acyltransferase</keyword>
<dbReference type="PANTHER" id="PTHR36449">
    <property type="entry name" value="ACETYLTRANSFERASE-RELATED"/>
    <property type="match status" value="1"/>
</dbReference>
<dbReference type="PROSITE" id="PS51186">
    <property type="entry name" value="GNAT"/>
    <property type="match status" value="1"/>
</dbReference>
<evidence type="ECO:0000256" key="5">
    <source>
        <dbReference type="ARBA" id="ARBA00049880"/>
    </source>
</evidence>
<dbReference type="RefSeq" id="WP_019943170.1">
    <property type="nucleotide sequence ID" value="NZ_BMLI01000001.1"/>
</dbReference>
<dbReference type="CDD" id="cd04301">
    <property type="entry name" value="NAT_SF"/>
    <property type="match status" value="1"/>
</dbReference>
<evidence type="ECO:0000256" key="4">
    <source>
        <dbReference type="ARBA" id="ARBA00023315"/>
    </source>
</evidence>
<organism evidence="7 8">
    <name type="scientific">Dyadobacter beijingensis</name>
    <dbReference type="NCBI Taxonomy" id="365489"/>
    <lineage>
        <taxon>Bacteria</taxon>
        <taxon>Pseudomonadati</taxon>
        <taxon>Bacteroidota</taxon>
        <taxon>Cytophagia</taxon>
        <taxon>Cytophagales</taxon>
        <taxon>Spirosomataceae</taxon>
        <taxon>Dyadobacter</taxon>
    </lineage>
</organism>
<evidence type="ECO:0000256" key="3">
    <source>
        <dbReference type="ARBA" id="ARBA00022679"/>
    </source>
</evidence>
<reference evidence="8" key="1">
    <citation type="journal article" date="2019" name="Int. J. Syst. Evol. Microbiol.">
        <title>The Global Catalogue of Microorganisms (GCM) 10K type strain sequencing project: providing services to taxonomists for standard genome sequencing and annotation.</title>
        <authorList>
            <consortium name="The Broad Institute Genomics Platform"/>
            <consortium name="The Broad Institute Genome Sequencing Center for Infectious Disease"/>
            <person name="Wu L."/>
            <person name="Ma J."/>
        </authorList>
    </citation>
    <scope>NUCLEOTIDE SEQUENCE [LARGE SCALE GENOMIC DNA]</scope>
    <source>
        <strain evidence="8">CGMCC 1.6375</strain>
    </source>
</reference>
<proteinExistence type="predicted"/>
<comment type="catalytic activity">
    <reaction evidence="5">
        <text>glycyl-tRNA(Gly) + acetyl-CoA = N-acetylglycyl-tRNA(Gly) + CoA + H(+)</text>
        <dbReference type="Rhea" id="RHEA:81867"/>
        <dbReference type="Rhea" id="RHEA-COMP:9683"/>
        <dbReference type="Rhea" id="RHEA-COMP:19766"/>
        <dbReference type="ChEBI" id="CHEBI:15378"/>
        <dbReference type="ChEBI" id="CHEBI:57287"/>
        <dbReference type="ChEBI" id="CHEBI:57288"/>
        <dbReference type="ChEBI" id="CHEBI:78522"/>
        <dbReference type="ChEBI" id="CHEBI:232036"/>
    </reaction>
</comment>
<gene>
    <name evidence="7" type="ORF">GCM10010967_28730</name>
</gene>
<evidence type="ECO:0000313" key="8">
    <source>
        <dbReference type="Proteomes" id="UP000632339"/>
    </source>
</evidence>
<dbReference type="EMBL" id="BMLI01000001">
    <property type="protein sequence ID" value="GGM93847.1"/>
    <property type="molecule type" value="Genomic_DNA"/>
</dbReference>
<accession>A0ABQ2HWM6</accession>
<dbReference type="PANTHER" id="PTHR36449:SF1">
    <property type="entry name" value="ACETYLTRANSFERASE"/>
    <property type="match status" value="1"/>
</dbReference>
<sequence length="197" mass="22812">MSQARFEGIDFSEFDVVEMNPDLENLGQGFKCLRNDFATYIKGRKIRLECKSLTSKCWIIEHDEKIAGYITLMADKLTTEYRLLENEGVEYRTFPAVKIGWLAADKRAKGAGRRLLEWALEYVTTDLINRVGVRFVTVDALHDPDTGYDIASYYARFGFKHVDPTESITPKCNFRTMYFDIKTVVEELNALRRTRLI</sequence>
<feature type="domain" description="N-acetyltransferase" evidence="6">
    <location>
        <begin position="14"/>
        <end position="185"/>
    </location>
</feature>
<name>A0ABQ2HWM6_9BACT</name>
<comment type="caution">
    <text evidence="7">The sequence shown here is derived from an EMBL/GenBank/DDBJ whole genome shotgun (WGS) entry which is preliminary data.</text>
</comment>
<dbReference type="InterPro" id="IPR000182">
    <property type="entry name" value="GNAT_dom"/>
</dbReference>